<dbReference type="EMBL" id="CACVBS010000031">
    <property type="protein sequence ID" value="CAA7261077.1"/>
    <property type="molecule type" value="Genomic_DNA"/>
</dbReference>
<gene>
    <name evidence="2" type="ORF">AAE3_LOCUS3288</name>
</gene>
<reference evidence="2 3" key="1">
    <citation type="submission" date="2020-01" db="EMBL/GenBank/DDBJ databases">
        <authorList>
            <person name="Gupta K D."/>
        </authorList>
    </citation>
    <scope>NUCLEOTIDE SEQUENCE [LARGE SCALE GENOMIC DNA]</scope>
</reference>
<dbReference type="OrthoDB" id="2751409at2759"/>
<dbReference type="SUPFAM" id="SSF81383">
    <property type="entry name" value="F-box domain"/>
    <property type="match status" value="1"/>
</dbReference>
<dbReference type="Pfam" id="PF12937">
    <property type="entry name" value="F-box-like"/>
    <property type="match status" value="1"/>
</dbReference>
<comment type="caution">
    <text evidence="2">The sequence shown here is derived from an EMBL/GenBank/DDBJ whole genome shotgun (WGS) entry which is preliminary data.</text>
</comment>
<proteinExistence type="predicted"/>
<dbReference type="AlphaFoldDB" id="A0A8S0XNE9"/>
<feature type="domain" description="F-box" evidence="1">
    <location>
        <begin position="1"/>
        <end position="46"/>
    </location>
</feature>
<evidence type="ECO:0000259" key="1">
    <source>
        <dbReference type="PROSITE" id="PS50181"/>
    </source>
</evidence>
<dbReference type="PROSITE" id="PS50181">
    <property type="entry name" value="FBOX"/>
    <property type="match status" value="1"/>
</dbReference>
<evidence type="ECO:0000313" key="2">
    <source>
        <dbReference type="EMBL" id="CAA7261077.1"/>
    </source>
</evidence>
<dbReference type="Proteomes" id="UP000467700">
    <property type="component" value="Unassembled WGS sequence"/>
</dbReference>
<accession>A0A8S0XNE9</accession>
<dbReference type="CDD" id="cd09917">
    <property type="entry name" value="F-box_SF"/>
    <property type="match status" value="1"/>
</dbReference>
<organism evidence="2 3">
    <name type="scientific">Cyclocybe aegerita</name>
    <name type="common">Black poplar mushroom</name>
    <name type="synonym">Agrocybe aegerita</name>
    <dbReference type="NCBI Taxonomy" id="1973307"/>
    <lineage>
        <taxon>Eukaryota</taxon>
        <taxon>Fungi</taxon>
        <taxon>Dikarya</taxon>
        <taxon>Basidiomycota</taxon>
        <taxon>Agaricomycotina</taxon>
        <taxon>Agaricomycetes</taxon>
        <taxon>Agaricomycetidae</taxon>
        <taxon>Agaricales</taxon>
        <taxon>Agaricineae</taxon>
        <taxon>Bolbitiaceae</taxon>
        <taxon>Cyclocybe</taxon>
    </lineage>
</organism>
<dbReference type="InterPro" id="IPR036047">
    <property type="entry name" value="F-box-like_dom_sf"/>
</dbReference>
<evidence type="ECO:0000313" key="3">
    <source>
        <dbReference type="Proteomes" id="UP000467700"/>
    </source>
</evidence>
<keyword evidence="3" id="KW-1185">Reference proteome</keyword>
<sequence>MNLLQLPPEILLCVLEYLSPHNLVLCQLTNRQLRTLIHNSVVLQYNMALAVARAEDNPYSSAPLSKKLEHLRVSEDAWSMLKPKFKVEILVPVPHQTSGIYDLTGGAYLLGSIDQRAIHYIKLPRKLDDDTSWRHQRELTEPASYGIELTLREFSSGQRHPQAKEERILVMTSLFKKPAISIEIVGDHIFLILTFHDYPEKPDDQVFIYEWWSSILKAVHLTFPISTAILTSPELFHAMPHVQGTHLPLRIPCPTPKHPHELLRDLMHPVEANSRYTNAHSETFPANSQRRPLISQRLMLSRAQSHRNIIAHR</sequence>
<protein>
    <recommendedName>
        <fullName evidence="1">F-box domain-containing protein</fullName>
    </recommendedName>
</protein>
<dbReference type="Gene3D" id="1.20.1280.50">
    <property type="match status" value="1"/>
</dbReference>
<dbReference type="InterPro" id="IPR001810">
    <property type="entry name" value="F-box_dom"/>
</dbReference>
<dbReference type="SMART" id="SM00256">
    <property type="entry name" value="FBOX"/>
    <property type="match status" value="1"/>
</dbReference>
<name>A0A8S0XNE9_CYCAE</name>